<evidence type="ECO:0000256" key="1">
    <source>
        <dbReference type="SAM" id="MobiDB-lite"/>
    </source>
</evidence>
<dbReference type="AlphaFoldDB" id="A0AAV4IEW9"/>
<evidence type="ECO:0000313" key="3">
    <source>
        <dbReference type="Proteomes" id="UP000762676"/>
    </source>
</evidence>
<reference evidence="2 3" key="1">
    <citation type="journal article" date="2021" name="Elife">
        <title>Chloroplast acquisition without the gene transfer in kleptoplastic sea slugs, Plakobranchus ocellatus.</title>
        <authorList>
            <person name="Maeda T."/>
            <person name="Takahashi S."/>
            <person name="Yoshida T."/>
            <person name="Shimamura S."/>
            <person name="Takaki Y."/>
            <person name="Nagai Y."/>
            <person name="Toyoda A."/>
            <person name="Suzuki Y."/>
            <person name="Arimoto A."/>
            <person name="Ishii H."/>
            <person name="Satoh N."/>
            <person name="Nishiyama T."/>
            <person name="Hasebe M."/>
            <person name="Maruyama T."/>
            <person name="Minagawa J."/>
            <person name="Obokata J."/>
            <person name="Shigenobu S."/>
        </authorList>
    </citation>
    <scope>NUCLEOTIDE SEQUENCE [LARGE SCALE GENOMIC DNA]</scope>
</reference>
<name>A0AAV4IEW9_9GAST</name>
<protein>
    <submittedName>
        <fullName evidence="2">Uncharacterized protein</fullName>
    </submittedName>
</protein>
<keyword evidence="3" id="KW-1185">Reference proteome</keyword>
<gene>
    <name evidence="2" type="ORF">ElyMa_001262300</name>
</gene>
<sequence>MRDSLKEALFSSTITKRQIVHPSIQVPYLSLSKLVNVLYPNDPRGPRDEVITACSALHLHSPPPTANGTCWANTDRSFAHQCQRVPDLGPLMSGAETSSEPENLGLSRG</sequence>
<comment type="caution">
    <text evidence="2">The sequence shown here is derived from an EMBL/GenBank/DDBJ whole genome shotgun (WGS) entry which is preliminary data.</text>
</comment>
<accession>A0AAV4IEW9</accession>
<evidence type="ECO:0000313" key="2">
    <source>
        <dbReference type="EMBL" id="GFS07945.1"/>
    </source>
</evidence>
<feature type="region of interest" description="Disordered" evidence="1">
    <location>
        <begin position="89"/>
        <end position="109"/>
    </location>
</feature>
<organism evidence="2 3">
    <name type="scientific">Elysia marginata</name>
    <dbReference type="NCBI Taxonomy" id="1093978"/>
    <lineage>
        <taxon>Eukaryota</taxon>
        <taxon>Metazoa</taxon>
        <taxon>Spiralia</taxon>
        <taxon>Lophotrochozoa</taxon>
        <taxon>Mollusca</taxon>
        <taxon>Gastropoda</taxon>
        <taxon>Heterobranchia</taxon>
        <taxon>Euthyneura</taxon>
        <taxon>Panpulmonata</taxon>
        <taxon>Sacoglossa</taxon>
        <taxon>Placobranchoidea</taxon>
        <taxon>Plakobranchidae</taxon>
        <taxon>Elysia</taxon>
    </lineage>
</organism>
<dbReference type="Proteomes" id="UP000762676">
    <property type="component" value="Unassembled WGS sequence"/>
</dbReference>
<dbReference type="EMBL" id="BMAT01002490">
    <property type="protein sequence ID" value="GFS07945.1"/>
    <property type="molecule type" value="Genomic_DNA"/>
</dbReference>
<proteinExistence type="predicted"/>